<evidence type="ECO:0000313" key="8">
    <source>
        <dbReference type="EMBL" id="PWS29552.1"/>
    </source>
</evidence>
<dbReference type="GO" id="GO:0006298">
    <property type="term" value="P:mismatch repair"/>
    <property type="evidence" value="ECO:0007669"/>
    <property type="project" value="InterPro"/>
</dbReference>
<sequence>MGLKPYIKEKEIIKVPRFEESAGFYTTEQRSKTMAKIRAKNSIPELKLRRALWARHIRFRLHPKNFPGKPDLIIKKYKLAIFVDGDFWHGYNWATRRQALKKNTDFWIPKIERNIQRDQYVNQSLSLMGYTVMRFWEHEIKDNLSACVNQVLLYLEAAKMGKVPISSL</sequence>
<dbReference type="Gene3D" id="3.40.960.10">
    <property type="entry name" value="VSR Endonuclease"/>
    <property type="match status" value="1"/>
</dbReference>
<proteinExistence type="inferred from homology"/>
<dbReference type="InterPro" id="IPR007569">
    <property type="entry name" value="DUF559"/>
</dbReference>
<feature type="domain" description="DUF559" evidence="7">
    <location>
        <begin position="115"/>
        <end position="155"/>
    </location>
</feature>
<name>A0A317ET02_9SPHI</name>
<dbReference type="Proteomes" id="UP000245379">
    <property type="component" value="Unassembled WGS sequence"/>
</dbReference>
<dbReference type="AlphaFoldDB" id="A0A317ET02"/>
<evidence type="ECO:0000256" key="5">
    <source>
        <dbReference type="ARBA" id="ARBA00023204"/>
    </source>
</evidence>
<keyword evidence="3" id="KW-0227">DNA damage</keyword>
<dbReference type="CDD" id="cd00221">
    <property type="entry name" value="Vsr"/>
    <property type="match status" value="1"/>
</dbReference>
<dbReference type="Pfam" id="PF03852">
    <property type="entry name" value="Vsr"/>
    <property type="match status" value="1"/>
</dbReference>
<evidence type="ECO:0000259" key="7">
    <source>
        <dbReference type="Pfam" id="PF04480"/>
    </source>
</evidence>
<evidence type="ECO:0000256" key="2">
    <source>
        <dbReference type="ARBA" id="ARBA00022759"/>
    </source>
</evidence>
<dbReference type="GO" id="GO:0016787">
    <property type="term" value="F:hydrolase activity"/>
    <property type="evidence" value="ECO:0007669"/>
    <property type="project" value="UniProtKB-KW"/>
</dbReference>
<dbReference type="Pfam" id="PF04480">
    <property type="entry name" value="DUF559"/>
    <property type="match status" value="1"/>
</dbReference>
<gene>
    <name evidence="8" type="ORF">DHW03_02520</name>
</gene>
<dbReference type="InterPro" id="IPR004603">
    <property type="entry name" value="DNA_mismatch_endonuc_vsr"/>
</dbReference>
<comment type="similarity">
    <text evidence="6">Belongs to the Vsr family.</text>
</comment>
<dbReference type="GO" id="GO:0004519">
    <property type="term" value="F:endonuclease activity"/>
    <property type="evidence" value="ECO:0007669"/>
    <property type="project" value="UniProtKB-KW"/>
</dbReference>
<evidence type="ECO:0000256" key="6">
    <source>
        <dbReference type="ARBA" id="ARBA00029466"/>
    </source>
</evidence>
<organism evidence="8 9">
    <name type="scientific">Pedobacter yonginense</name>
    <dbReference type="NCBI Taxonomy" id="651869"/>
    <lineage>
        <taxon>Bacteria</taxon>
        <taxon>Pseudomonadati</taxon>
        <taxon>Bacteroidota</taxon>
        <taxon>Sphingobacteriia</taxon>
        <taxon>Sphingobacteriales</taxon>
        <taxon>Sphingobacteriaceae</taxon>
        <taxon>Pedobacter</taxon>
    </lineage>
</organism>
<evidence type="ECO:0000256" key="1">
    <source>
        <dbReference type="ARBA" id="ARBA00022722"/>
    </source>
</evidence>
<evidence type="ECO:0000256" key="4">
    <source>
        <dbReference type="ARBA" id="ARBA00022801"/>
    </source>
</evidence>
<dbReference type="EMBL" id="QGNZ01000001">
    <property type="protein sequence ID" value="PWS29552.1"/>
    <property type="molecule type" value="Genomic_DNA"/>
</dbReference>
<accession>A0A317ET02</accession>
<evidence type="ECO:0000256" key="3">
    <source>
        <dbReference type="ARBA" id="ARBA00022763"/>
    </source>
</evidence>
<keyword evidence="1" id="KW-0540">Nuclease</keyword>
<dbReference type="OrthoDB" id="9801520at2"/>
<keyword evidence="4" id="KW-0378">Hydrolase</keyword>
<keyword evidence="5" id="KW-0234">DNA repair</keyword>
<dbReference type="NCBIfam" id="TIGR00632">
    <property type="entry name" value="vsr"/>
    <property type="match status" value="1"/>
</dbReference>
<comment type="caution">
    <text evidence="8">The sequence shown here is derived from an EMBL/GenBank/DDBJ whole genome shotgun (WGS) entry which is preliminary data.</text>
</comment>
<dbReference type="InterPro" id="IPR011335">
    <property type="entry name" value="Restrct_endonuc-II-like"/>
</dbReference>
<protein>
    <submittedName>
        <fullName evidence="8">Very short patch repair endonuclease</fullName>
    </submittedName>
</protein>
<evidence type="ECO:0000313" key="9">
    <source>
        <dbReference type="Proteomes" id="UP000245379"/>
    </source>
</evidence>
<dbReference type="SUPFAM" id="SSF52980">
    <property type="entry name" value="Restriction endonuclease-like"/>
    <property type="match status" value="1"/>
</dbReference>
<reference evidence="8 9" key="1">
    <citation type="submission" date="2018-05" db="EMBL/GenBank/DDBJ databases">
        <title>Pedobacter paludis sp. nov., isolated from wetland soil.</title>
        <authorList>
            <person name="Zhang Y."/>
            <person name="Wang G."/>
        </authorList>
    </citation>
    <scope>NUCLEOTIDE SEQUENCE [LARGE SCALE GENOMIC DNA]</scope>
    <source>
        <strain evidence="8 9">KCTC22721</strain>
    </source>
</reference>
<keyword evidence="2 8" id="KW-0255">Endonuclease</keyword>
<keyword evidence="9" id="KW-1185">Reference proteome</keyword>